<evidence type="ECO:0000256" key="1">
    <source>
        <dbReference type="ARBA" id="ARBA00022723"/>
    </source>
</evidence>
<evidence type="ECO:0000259" key="2">
    <source>
        <dbReference type="PROSITE" id="PS51819"/>
    </source>
</evidence>
<accession>H0E0B2</accession>
<dbReference type="InterPro" id="IPR037523">
    <property type="entry name" value="VOC_core"/>
</dbReference>
<comment type="caution">
    <text evidence="3">The sequence shown here is derived from an EMBL/GenBank/DDBJ whole genome shotgun (WGS) entry which is preliminary data.</text>
</comment>
<dbReference type="Gene3D" id="3.10.180.10">
    <property type="entry name" value="2,3-Dihydroxybiphenyl 1,2-Dioxygenase, domain 1"/>
    <property type="match status" value="2"/>
</dbReference>
<gene>
    <name evidence="3" type="ORF">PAI11_02200</name>
</gene>
<dbReference type="InterPro" id="IPR029068">
    <property type="entry name" value="Glyas_Bleomycin-R_OHBP_Dase"/>
</dbReference>
<evidence type="ECO:0000313" key="4">
    <source>
        <dbReference type="Proteomes" id="UP000005143"/>
    </source>
</evidence>
<keyword evidence="1" id="KW-0479">Metal-binding</keyword>
<dbReference type="InterPro" id="IPR004360">
    <property type="entry name" value="Glyas_Fos-R_dOase_dom"/>
</dbReference>
<feature type="domain" description="VOC" evidence="2">
    <location>
        <begin position="128"/>
        <end position="242"/>
    </location>
</feature>
<name>H0E0B2_9ACTN</name>
<feature type="domain" description="VOC" evidence="2">
    <location>
        <begin position="1"/>
        <end position="113"/>
    </location>
</feature>
<dbReference type="PANTHER" id="PTHR43048">
    <property type="entry name" value="METHYLMALONYL-COA EPIMERASE"/>
    <property type="match status" value="1"/>
</dbReference>
<proteinExistence type="predicted"/>
<dbReference type="EMBL" id="AGUD01000006">
    <property type="protein sequence ID" value="EHN12915.1"/>
    <property type="molecule type" value="Genomic_DNA"/>
</dbReference>
<dbReference type="PANTHER" id="PTHR43048:SF3">
    <property type="entry name" value="METHYLMALONYL-COA EPIMERASE, MITOCHONDRIAL"/>
    <property type="match status" value="1"/>
</dbReference>
<dbReference type="GO" id="GO:0051213">
    <property type="term" value="F:dioxygenase activity"/>
    <property type="evidence" value="ECO:0007669"/>
    <property type="project" value="UniProtKB-KW"/>
</dbReference>
<keyword evidence="3" id="KW-0560">Oxidoreductase</keyword>
<reference evidence="3 4" key="1">
    <citation type="journal article" date="2013" name="Biodegradation">
        <title>Quantitative proteomic analysis of ibuprofen-degrading Patulibacter sp. strain I11.</title>
        <authorList>
            <person name="Almeida B."/>
            <person name="Kjeldal H."/>
            <person name="Lolas I."/>
            <person name="Knudsen A.D."/>
            <person name="Carvalho G."/>
            <person name="Nielsen K.L."/>
            <person name="Barreto Crespo M.T."/>
            <person name="Stensballe A."/>
            <person name="Nielsen J.L."/>
        </authorList>
    </citation>
    <scope>NUCLEOTIDE SEQUENCE [LARGE SCALE GENOMIC DNA]</scope>
    <source>
        <strain evidence="3 4">I11</strain>
    </source>
</reference>
<sequence length="302" mass="33380">MGHIGLRVPDLDAAVAFQRDVIGMVEVERTAGAAYLTCNDRHHELILIQDPVRRGYDHIGLEVADPAALDQAARTVPAAGGTVLGAVYDGEPGIDRALLVRSPEGHVFKLFCGMQRGIELEPGDRPLKFEHVSVKVRRPRRFERFLRDGLGFRFSDRIFPIASWWHCDADHHGMAVVLSPTVELSHYAYAWPDLNALGRVADRLKARRGAKPIWGPSRHGPGNNHFLYHHDHDGAMVEHCSELEQMPPAGDYQARSWPLLPDPINQWGGSPPLRFVLTGFPALEPAAGRPSWAMGRDDGAAA</sequence>
<dbReference type="PROSITE" id="PS51819">
    <property type="entry name" value="VOC"/>
    <property type="match status" value="2"/>
</dbReference>
<dbReference type="GO" id="GO:0046872">
    <property type="term" value="F:metal ion binding"/>
    <property type="evidence" value="ECO:0007669"/>
    <property type="project" value="UniProtKB-KW"/>
</dbReference>
<keyword evidence="4" id="KW-1185">Reference proteome</keyword>
<evidence type="ECO:0000313" key="3">
    <source>
        <dbReference type="EMBL" id="EHN12915.1"/>
    </source>
</evidence>
<dbReference type="GO" id="GO:0004493">
    <property type="term" value="F:methylmalonyl-CoA epimerase activity"/>
    <property type="evidence" value="ECO:0007669"/>
    <property type="project" value="TreeGrafter"/>
</dbReference>
<dbReference type="InterPro" id="IPR051785">
    <property type="entry name" value="MMCE/EMCE_epimerase"/>
</dbReference>
<keyword evidence="3" id="KW-0223">Dioxygenase</keyword>
<dbReference type="Pfam" id="PF00903">
    <property type="entry name" value="Glyoxalase"/>
    <property type="match status" value="1"/>
</dbReference>
<dbReference type="AlphaFoldDB" id="H0E0B2"/>
<dbReference type="SUPFAM" id="SSF54593">
    <property type="entry name" value="Glyoxalase/Bleomycin resistance protein/Dihydroxybiphenyl dioxygenase"/>
    <property type="match status" value="1"/>
</dbReference>
<dbReference type="GO" id="GO:0046491">
    <property type="term" value="P:L-methylmalonyl-CoA metabolic process"/>
    <property type="evidence" value="ECO:0007669"/>
    <property type="project" value="TreeGrafter"/>
</dbReference>
<organism evidence="3 4">
    <name type="scientific">Patulibacter medicamentivorans</name>
    <dbReference type="NCBI Taxonomy" id="1097667"/>
    <lineage>
        <taxon>Bacteria</taxon>
        <taxon>Bacillati</taxon>
        <taxon>Actinomycetota</taxon>
        <taxon>Thermoleophilia</taxon>
        <taxon>Solirubrobacterales</taxon>
        <taxon>Patulibacteraceae</taxon>
        <taxon>Patulibacter</taxon>
    </lineage>
</organism>
<dbReference type="Proteomes" id="UP000005143">
    <property type="component" value="Unassembled WGS sequence"/>
</dbReference>
<protein>
    <submittedName>
        <fullName evidence="3">Glyoxalase/bleomycin resistance protein/dioxygenase</fullName>
    </submittedName>
</protein>